<dbReference type="EMBL" id="CAMPGE010017970">
    <property type="protein sequence ID" value="CAI2376412.1"/>
    <property type="molecule type" value="Genomic_DNA"/>
</dbReference>
<protein>
    <submittedName>
        <fullName evidence="2">Uncharacterized protein</fullName>
    </submittedName>
</protein>
<keyword evidence="1" id="KW-0732">Signal</keyword>
<evidence type="ECO:0000313" key="2">
    <source>
        <dbReference type="EMBL" id="CAI2376412.1"/>
    </source>
</evidence>
<name>A0AAD1XPH0_EUPCR</name>
<feature type="signal peptide" evidence="1">
    <location>
        <begin position="1"/>
        <end position="26"/>
    </location>
</feature>
<evidence type="ECO:0000313" key="3">
    <source>
        <dbReference type="Proteomes" id="UP001295684"/>
    </source>
</evidence>
<dbReference type="Proteomes" id="UP001295684">
    <property type="component" value="Unassembled WGS sequence"/>
</dbReference>
<dbReference type="AlphaFoldDB" id="A0AAD1XPH0"/>
<keyword evidence="3" id="KW-1185">Reference proteome</keyword>
<reference evidence="2" key="1">
    <citation type="submission" date="2023-07" db="EMBL/GenBank/DDBJ databases">
        <authorList>
            <consortium name="AG Swart"/>
            <person name="Singh M."/>
            <person name="Singh A."/>
            <person name="Seah K."/>
            <person name="Emmerich C."/>
        </authorList>
    </citation>
    <scope>NUCLEOTIDE SEQUENCE</scope>
    <source>
        <strain evidence="2">DP1</strain>
    </source>
</reference>
<proteinExistence type="predicted"/>
<comment type="caution">
    <text evidence="2">The sequence shown here is derived from an EMBL/GenBank/DDBJ whole genome shotgun (WGS) entry which is preliminary data.</text>
</comment>
<gene>
    <name evidence="2" type="ORF">ECRASSUSDP1_LOCUS17782</name>
</gene>
<sequence>MIIICNFKRPNFFIAWLFSLVETLTGNANLSRPFYGPFRRCCHTSLLIFPRIPAKPGI</sequence>
<accession>A0AAD1XPH0</accession>
<organism evidence="2 3">
    <name type="scientific">Euplotes crassus</name>
    <dbReference type="NCBI Taxonomy" id="5936"/>
    <lineage>
        <taxon>Eukaryota</taxon>
        <taxon>Sar</taxon>
        <taxon>Alveolata</taxon>
        <taxon>Ciliophora</taxon>
        <taxon>Intramacronucleata</taxon>
        <taxon>Spirotrichea</taxon>
        <taxon>Hypotrichia</taxon>
        <taxon>Euplotida</taxon>
        <taxon>Euplotidae</taxon>
        <taxon>Moneuplotes</taxon>
    </lineage>
</organism>
<evidence type="ECO:0000256" key="1">
    <source>
        <dbReference type="SAM" id="SignalP"/>
    </source>
</evidence>
<feature type="chain" id="PRO_5042143997" evidence="1">
    <location>
        <begin position="27"/>
        <end position="58"/>
    </location>
</feature>